<evidence type="ECO:0000313" key="14">
    <source>
        <dbReference type="EnsemblMetazoa" id="AARA003702-PA"/>
    </source>
</evidence>
<dbReference type="GeneID" id="120900181"/>
<keyword evidence="8" id="KW-0944">Nitration</keyword>
<evidence type="ECO:0000256" key="4">
    <source>
        <dbReference type="ARBA" id="ARBA00019490"/>
    </source>
</evidence>
<dbReference type="RefSeq" id="XP_040162779.1">
    <property type="nucleotide sequence ID" value="XM_040306845.1"/>
</dbReference>
<comment type="cofactor">
    <cofactor evidence="1">
        <name>Mn(2+)</name>
        <dbReference type="ChEBI" id="CHEBI:29035"/>
    </cofactor>
</comment>
<dbReference type="Proteomes" id="UP000075840">
    <property type="component" value="Unassembled WGS sequence"/>
</dbReference>
<evidence type="ECO:0000256" key="2">
    <source>
        <dbReference type="ARBA" id="ARBA00001967"/>
    </source>
</evidence>
<dbReference type="EMBL" id="APCN01001630">
    <property type="status" value="NOT_ANNOTATED_CDS"/>
    <property type="molecule type" value="Genomic_DNA"/>
</dbReference>
<dbReference type="GO" id="GO:0005634">
    <property type="term" value="C:nucleus"/>
    <property type="evidence" value="ECO:0007669"/>
    <property type="project" value="TreeGrafter"/>
</dbReference>
<comment type="subunit">
    <text evidence="3">Homodimer. Interacts with PKM.</text>
</comment>
<organism evidence="14 15">
    <name type="scientific">Anopheles arabiensis</name>
    <name type="common">Mosquito</name>
    <dbReference type="NCBI Taxonomy" id="7173"/>
    <lineage>
        <taxon>Eukaryota</taxon>
        <taxon>Metazoa</taxon>
        <taxon>Ecdysozoa</taxon>
        <taxon>Arthropoda</taxon>
        <taxon>Hexapoda</taxon>
        <taxon>Insecta</taxon>
        <taxon>Pterygota</taxon>
        <taxon>Neoptera</taxon>
        <taxon>Endopterygota</taxon>
        <taxon>Diptera</taxon>
        <taxon>Nematocera</taxon>
        <taxon>Culicoidea</taxon>
        <taxon>Culicidae</taxon>
        <taxon>Anophelinae</taxon>
        <taxon>Anopheles</taxon>
    </lineage>
</organism>
<evidence type="ECO:0000256" key="10">
    <source>
        <dbReference type="ARBA" id="ARBA00029347"/>
    </source>
</evidence>
<keyword evidence="5" id="KW-0533">Nickel</keyword>
<dbReference type="KEGG" id="aara:120900181"/>
<dbReference type="GO" id="GO:0046872">
    <property type="term" value="F:metal ion binding"/>
    <property type="evidence" value="ECO:0007669"/>
    <property type="project" value="UniProtKB-KW"/>
</dbReference>
<keyword evidence="7" id="KW-0378">Hydrolase</keyword>
<accession>A0A182HR09</accession>
<evidence type="ECO:0000313" key="15">
    <source>
        <dbReference type="Proteomes" id="UP000075840"/>
    </source>
</evidence>
<comment type="catalytic activity">
    <reaction evidence="10">
        <text>(R)-4'-phospho-S-sulfopantetheine + H2O = (R)-S-sulfopantetheine + phosphate</text>
        <dbReference type="Rhea" id="RHEA:68340"/>
        <dbReference type="ChEBI" id="CHEBI:15377"/>
        <dbReference type="ChEBI" id="CHEBI:43474"/>
        <dbReference type="ChEBI" id="CHEBI:177302"/>
        <dbReference type="ChEBI" id="CHEBI:177303"/>
    </reaction>
    <physiologicalReaction direction="left-to-right" evidence="10">
        <dbReference type="Rhea" id="RHEA:68341"/>
    </physiologicalReaction>
</comment>
<evidence type="ECO:0000259" key="13">
    <source>
        <dbReference type="Pfam" id="PF01937"/>
    </source>
</evidence>
<evidence type="ECO:0000256" key="5">
    <source>
        <dbReference type="ARBA" id="ARBA00022596"/>
    </source>
</evidence>
<evidence type="ECO:0000256" key="7">
    <source>
        <dbReference type="ARBA" id="ARBA00022801"/>
    </source>
</evidence>
<dbReference type="EnsemblMetazoa" id="AARA003702-RA">
    <property type="protein sequence ID" value="AARA003702-PA"/>
    <property type="gene ID" value="AARA003702"/>
</dbReference>
<protein>
    <recommendedName>
        <fullName evidence="4">4'-phosphopantetheine phosphatase</fullName>
    </recommendedName>
    <alternativeName>
        <fullName evidence="11">Inactive pantothenic acid kinase 4</fullName>
    </alternativeName>
</protein>
<dbReference type="InterPro" id="IPR036075">
    <property type="entry name" value="ARMT-1-like_metal-bd_sf"/>
</dbReference>
<dbReference type="SUPFAM" id="SSF111321">
    <property type="entry name" value="AF1104-like"/>
    <property type="match status" value="1"/>
</dbReference>
<dbReference type="Gene3D" id="3.40.50.10880">
    <property type="entry name" value="Uncharacterised protein PF01937, DUF89, domain 3"/>
    <property type="match status" value="1"/>
</dbReference>
<keyword evidence="6" id="KW-0479">Metal-binding</keyword>
<keyword evidence="9" id="KW-0464">Manganese</keyword>
<evidence type="ECO:0000256" key="11">
    <source>
        <dbReference type="ARBA" id="ARBA00032948"/>
    </source>
</evidence>
<dbReference type="GO" id="GO:0016787">
    <property type="term" value="F:hydrolase activity"/>
    <property type="evidence" value="ECO:0007669"/>
    <property type="project" value="UniProtKB-KW"/>
</dbReference>
<dbReference type="GO" id="GO:0004594">
    <property type="term" value="F:pantothenate kinase activity"/>
    <property type="evidence" value="ECO:0007669"/>
    <property type="project" value="TreeGrafter"/>
</dbReference>
<proteinExistence type="predicted"/>
<dbReference type="PANTHER" id="PTHR12280">
    <property type="entry name" value="PANTOTHENATE KINASE"/>
    <property type="match status" value="1"/>
</dbReference>
<evidence type="ECO:0000256" key="9">
    <source>
        <dbReference type="ARBA" id="ARBA00023211"/>
    </source>
</evidence>
<dbReference type="InterPro" id="IPR004567">
    <property type="entry name" value="Type_II_PanK"/>
</dbReference>
<dbReference type="GO" id="GO:0015937">
    <property type="term" value="P:coenzyme A biosynthetic process"/>
    <property type="evidence" value="ECO:0007669"/>
    <property type="project" value="InterPro"/>
</dbReference>
<dbReference type="InterPro" id="IPR002791">
    <property type="entry name" value="ARMT1-like_metal-bd"/>
</dbReference>
<dbReference type="VEuPathDB" id="VectorBase:AARA21_006422"/>
<dbReference type="InterPro" id="IPR035073">
    <property type="entry name" value="At2g17340_3_helix_bundle"/>
</dbReference>
<reference evidence="14" key="1">
    <citation type="submission" date="2022-08" db="UniProtKB">
        <authorList>
            <consortium name="EnsemblMetazoa"/>
        </authorList>
    </citation>
    <scope>IDENTIFICATION</scope>
    <source>
        <strain evidence="14">Dongola</strain>
    </source>
</reference>
<dbReference type="PANTHER" id="PTHR12280:SF35">
    <property type="entry name" value="4'-PHOSPHOPANTETHEINE PHOSPHATASE"/>
    <property type="match status" value="1"/>
</dbReference>
<feature type="domain" description="Damage-control phosphatase ARMT1-like metal-binding" evidence="13">
    <location>
        <begin position="61"/>
        <end position="364"/>
    </location>
</feature>
<dbReference type="Pfam" id="PF01937">
    <property type="entry name" value="ARMT1-like_dom"/>
    <property type="match status" value="1"/>
</dbReference>
<keyword evidence="15" id="KW-1185">Reference proteome</keyword>
<dbReference type="GO" id="GO:0005829">
    <property type="term" value="C:cytosol"/>
    <property type="evidence" value="ECO:0007669"/>
    <property type="project" value="TreeGrafter"/>
</dbReference>
<comment type="function">
    <text evidence="12">Phosphatase which shows a preference for 4'-phosphopantetheine and its oxidatively damaged forms (sulfonate or S-sulfonate), providing strong indirect evidence that the phosphatase activity pre-empts damage in the coenzyme A (CoA) pathway. Hydrolyzing excess 4'-phosphopantetheine could constitute a directed overflow mechanism to prevent its oxidation to the S-sulfonate, sulfonate, or other forms. Hydrolyzing 4'-phosphopantetheine sulfonate or S-sulfonate would forestall their conversion to inactive forms of CoA and acyl carrier protein. May play a role in the physiological regulation of CoA intracellular levels.</text>
</comment>
<dbReference type="AlphaFoldDB" id="A0A182HR09"/>
<evidence type="ECO:0000256" key="6">
    <source>
        <dbReference type="ARBA" id="ARBA00022723"/>
    </source>
</evidence>
<evidence type="ECO:0000256" key="12">
    <source>
        <dbReference type="ARBA" id="ARBA00046055"/>
    </source>
</evidence>
<dbReference type="VEuPathDB" id="VectorBase:AARA003702"/>
<dbReference type="Gene3D" id="1.20.1700.10">
    <property type="entry name" value="AF1104-like"/>
    <property type="match status" value="1"/>
</dbReference>
<evidence type="ECO:0000256" key="3">
    <source>
        <dbReference type="ARBA" id="ARBA00011388"/>
    </source>
</evidence>
<evidence type="ECO:0000256" key="1">
    <source>
        <dbReference type="ARBA" id="ARBA00001936"/>
    </source>
</evidence>
<comment type="cofactor">
    <cofactor evidence="2">
        <name>Ni(2+)</name>
        <dbReference type="ChEBI" id="CHEBI:49786"/>
    </cofactor>
</comment>
<evidence type="ECO:0000256" key="8">
    <source>
        <dbReference type="ARBA" id="ARBA00023074"/>
    </source>
</evidence>
<name>A0A182HR09_ANOAR</name>
<sequence length="373" mass="42129">MSGNGNMGSTEANPTPGRFSHCTLLANVDAYNPDTLDLYQDPEANRYWFACFKDMVLKFERQAMASQSKDASAAARAQSFREHCAEMLVQLQEGTRETPSLGIRNLLEVIESALRKFGFDDPWKEQKTIENKASIGMLKPRLQQLDSIASRREKWTEIVRGVLAGNMFDWGAQAVTKILETNNGFGLQQALDRIQKRPWLIDDLDGWLDRMEHDPPHRCATIFTDNAGIDFVLGIVPLVRELLKRNTKVLLCATINPAINDITYSELTKAIADCCEECDILRDAYSKEHRLLLFGNDQIGPCLDFRVLSKDLSDAIEQNDVDLLIIVGMARALHTNLYAKFACETFKLAVVKNEWLAKRLGGETFSVVCKYER</sequence>
<dbReference type="GO" id="GO:0005524">
    <property type="term" value="F:ATP binding"/>
    <property type="evidence" value="ECO:0007669"/>
    <property type="project" value="InterPro"/>
</dbReference>